<name>S8DUQ5_9LAMI</name>
<protein>
    <submittedName>
        <fullName evidence="1">Uncharacterized protein</fullName>
    </submittedName>
</protein>
<dbReference type="PANTHER" id="PTHR26312:SF222">
    <property type="entry name" value="EXPRESSED PROTEIN"/>
    <property type="match status" value="1"/>
</dbReference>
<accession>S8DUQ5</accession>
<comment type="caution">
    <text evidence="1">The sequence shown here is derived from an EMBL/GenBank/DDBJ whole genome shotgun (WGS) entry which is preliminary data.</text>
</comment>
<dbReference type="EMBL" id="AUSU01003430">
    <property type="protein sequence ID" value="EPS66873.1"/>
    <property type="molecule type" value="Genomic_DNA"/>
</dbReference>
<organism evidence="1 2">
    <name type="scientific">Genlisea aurea</name>
    <dbReference type="NCBI Taxonomy" id="192259"/>
    <lineage>
        <taxon>Eukaryota</taxon>
        <taxon>Viridiplantae</taxon>
        <taxon>Streptophyta</taxon>
        <taxon>Embryophyta</taxon>
        <taxon>Tracheophyta</taxon>
        <taxon>Spermatophyta</taxon>
        <taxon>Magnoliopsida</taxon>
        <taxon>eudicotyledons</taxon>
        <taxon>Gunneridae</taxon>
        <taxon>Pentapetalae</taxon>
        <taxon>asterids</taxon>
        <taxon>lamiids</taxon>
        <taxon>Lamiales</taxon>
        <taxon>Lentibulariaceae</taxon>
        <taxon>Genlisea</taxon>
    </lineage>
</organism>
<dbReference type="Proteomes" id="UP000015453">
    <property type="component" value="Unassembled WGS sequence"/>
</dbReference>
<reference evidence="1 2" key="1">
    <citation type="journal article" date="2013" name="BMC Genomics">
        <title>The miniature genome of a carnivorous plant Genlisea aurea contains a low number of genes and short non-coding sequences.</title>
        <authorList>
            <person name="Leushkin E.V."/>
            <person name="Sutormin R.A."/>
            <person name="Nabieva E.R."/>
            <person name="Penin A.A."/>
            <person name="Kondrashov A.S."/>
            <person name="Logacheva M.D."/>
        </authorList>
    </citation>
    <scope>NUCLEOTIDE SEQUENCE [LARGE SCALE GENOMIC DNA]</scope>
</reference>
<dbReference type="InterPro" id="IPR011990">
    <property type="entry name" value="TPR-like_helical_dom_sf"/>
</dbReference>
<dbReference type="AlphaFoldDB" id="S8DUQ5"/>
<evidence type="ECO:0000313" key="2">
    <source>
        <dbReference type="Proteomes" id="UP000015453"/>
    </source>
</evidence>
<keyword evidence="2" id="KW-1185">Reference proteome</keyword>
<dbReference type="PANTHER" id="PTHR26312">
    <property type="entry name" value="TETRATRICOPEPTIDE REPEAT PROTEIN 5"/>
    <property type="match status" value="1"/>
</dbReference>
<dbReference type="Gene3D" id="1.25.40.10">
    <property type="entry name" value="Tetratricopeptide repeat domain"/>
    <property type="match status" value="1"/>
</dbReference>
<dbReference type="SUPFAM" id="SSF48452">
    <property type="entry name" value="TPR-like"/>
    <property type="match status" value="1"/>
</dbReference>
<feature type="non-terminal residue" evidence="1">
    <location>
        <position position="257"/>
    </location>
</feature>
<dbReference type="OrthoDB" id="439046at2759"/>
<proteinExistence type="predicted"/>
<sequence length="257" mass="28038">MLLRSSSTPILNSWIPNSVSGFGSSLESEALPRLIRTRSVSLTTPFDEGFGKTTPMRIACDSEPMKAKKTARLPALPKPGKIQEKKDVLETPPLFLHSSASGAAAVAATESEGLPDTLVPGGGTGVGGDCNKRPFDGSDSGSQDPRSWLGQGCNDSYYQTMIDANPGDPLLLANYAKFLKEVKGDTIRAEEYYGRAILENPRDSNALSHYADLIWQTHRDAERADTYFNQAVRTDPNDCYVLASYAHFLWDVEDSEE</sequence>
<evidence type="ECO:0000313" key="1">
    <source>
        <dbReference type="EMBL" id="EPS66873.1"/>
    </source>
</evidence>
<gene>
    <name evidence="1" type="ORF">M569_07905</name>
</gene>